<evidence type="ECO:0000256" key="3">
    <source>
        <dbReference type="ARBA" id="ARBA00022801"/>
    </source>
</evidence>
<evidence type="ECO:0000313" key="7">
    <source>
        <dbReference type="EMBL" id="NGN63186.1"/>
    </source>
</evidence>
<keyword evidence="5" id="KW-0812">Transmembrane</keyword>
<dbReference type="PROSITE" id="PS51935">
    <property type="entry name" value="NLPC_P60"/>
    <property type="match status" value="1"/>
</dbReference>
<evidence type="ECO:0000259" key="6">
    <source>
        <dbReference type="PROSITE" id="PS51935"/>
    </source>
</evidence>
<dbReference type="GO" id="GO:0008234">
    <property type="term" value="F:cysteine-type peptidase activity"/>
    <property type="evidence" value="ECO:0007669"/>
    <property type="project" value="UniProtKB-KW"/>
</dbReference>
<reference evidence="7 8" key="1">
    <citation type="submission" date="2020-02" db="EMBL/GenBank/DDBJ databases">
        <title>Whole-genome analyses of novel actinobacteria.</title>
        <authorList>
            <person name="Sahin N."/>
        </authorList>
    </citation>
    <scope>NUCLEOTIDE SEQUENCE [LARGE SCALE GENOMIC DNA]</scope>
    <source>
        <strain evidence="7 8">A7024</strain>
    </source>
</reference>
<evidence type="ECO:0000256" key="1">
    <source>
        <dbReference type="ARBA" id="ARBA00007074"/>
    </source>
</evidence>
<dbReference type="RefSeq" id="WP_165232049.1">
    <property type="nucleotide sequence ID" value="NZ_JAAKZV010000010.1"/>
</dbReference>
<evidence type="ECO:0000256" key="5">
    <source>
        <dbReference type="SAM" id="Phobius"/>
    </source>
</evidence>
<dbReference type="SUPFAM" id="SSF54001">
    <property type="entry name" value="Cysteine proteinases"/>
    <property type="match status" value="1"/>
</dbReference>
<sequence>MTTAEKPPWRRWARRGLWSTPPLFILAIVLIAIAGYLADVREQMARRQNAACTTGAGDAALAAQVQQLLAGGDNAKGVRVEGLTEPSKQIPSARTIVATGAAMKVPARGQVVALATAMQESRLINNPGGDRDSIGLFQQRPSMGWGTAAQVHDPVYASKKFYSRLLKVDGWQQMPVTDAAQKVQKSGYPDAYAKWEPLAVALQQALAPTLGNGGTAGAGSTVPAWAAGTGAGSGCAEQAGDGGDLGPLPQGGGLPKGYQVPATVPPAVQKAIRWALQQLGTPYQWGGDCTNPHGKVAARRCDCSSLMQVAYRDAGIRITRVTYDQMNDGRGVAISQLKPGDLIFTEGGSHVGMAIGSGLVVHAHKPGSTVKINKVADWKPRTVAVRRIVG</sequence>
<organism evidence="7 8">
    <name type="scientific">Streptomyces coryli</name>
    <dbReference type="NCBI Taxonomy" id="1128680"/>
    <lineage>
        <taxon>Bacteria</taxon>
        <taxon>Bacillati</taxon>
        <taxon>Actinomycetota</taxon>
        <taxon>Actinomycetes</taxon>
        <taxon>Kitasatosporales</taxon>
        <taxon>Streptomycetaceae</taxon>
        <taxon>Streptomyces</taxon>
    </lineage>
</organism>
<keyword evidence="8" id="KW-1185">Reference proteome</keyword>
<evidence type="ECO:0000256" key="2">
    <source>
        <dbReference type="ARBA" id="ARBA00022670"/>
    </source>
</evidence>
<dbReference type="PANTHER" id="PTHR47359">
    <property type="entry name" value="PEPTIDOGLYCAN DL-ENDOPEPTIDASE CWLO"/>
    <property type="match status" value="1"/>
</dbReference>
<dbReference type="InterPro" id="IPR000064">
    <property type="entry name" value="NLP_P60_dom"/>
</dbReference>
<feature type="domain" description="NlpC/P60" evidence="6">
    <location>
        <begin position="265"/>
        <end position="389"/>
    </location>
</feature>
<protein>
    <submittedName>
        <fullName evidence="7">C40 family peptidase</fullName>
    </submittedName>
</protein>
<keyword evidence="4" id="KW-0788">Thiol protease</keyword>
<comment type="similarity">
    <text evidence="1">Belongs to the peptidase C40 family.</text>
</comment>
<dbReference type="EMBL" id="JAAKZV010000010">
    <property type="protein sequence ID" value="NGN63186.1"/>
    <property type="molecule type" value="Genomic_DNA"/>
</dbReference>
<feature type="transmembrane region" description="Helical" evidence="5">
    <location>
        <begin position="20"/>
        <end position="38"/>
    </location>
</feature>
<comment type="caution">
    <text evidence="7">The sequence shown here is derived from an EMBL/GenBank/DDBJ whole genome shotgun (WGS) entry which is preliminary data.</text>
</comment>
<gene>
    <name evidence="7" type="ORF">G5C51_04590</name>
</gene>
<evidence type="ECO:0000313" key="8">
    <source>
        <dbReference type="Proteomes" id="UP000481583"/>
    </source>
</evidence>
<proteinExistence type="inferred from homology"/>
<dbReference type="InterPro" id="IPR051794">
    <property type="entry name" value="PG_Endopeptidase_C40"/>
</dbReference>
<evidence type="ECO:0000256" key="4">
    <source>
        <dbReference type="ARBA" id="ARBA00022807"/>
    </source>
</evidence>
<dbReference type="GO" id="GO:0006508">
    <property type="term" value="P:proteolysis"/>
    <property type="evidence" value="ECO:0007669"/>
    <property type="project" value="UniProtKB-KW"/>
</dbReference>
<keyword evidence="2" id="KW-0645">Protease</keyword>
<dbReference type="Pfam" id="PF00877">
    <property type="entry name" value="NLPC_P60"/>
    <property type="match status" value="1"/>
</dbReference>
<keyword evidence="5" id="KW-0472">Membrane</keyword>
<keyword evidence="3" id="KW-0378">Hydrolase</keyword>
<name>A0A6G4TUR3_9ACTN</name>
<dbReference type="InterPro" id="IPR038765">
    <property type="entry name" value="Papain-like_cys_pep_sf"/>
</dbReference>
<accession>A0A6G4TUR3</accession>
<dbReference type="Proteomes" id="UP000481583">
    <property type="component" value="Unassembled WGS sequence"/>
</dbReference>
<dbReference type="PANTHER" id="PTHR47359:SF3">
    <property type="entry name" value="NLP_P60 DOMAIN-CONTAINING PROTEIN-RELATED"/>
    <property type="match status" value="1"/>
</dbReference>
<dbReference type="AlphaFoldDB" id="A0A6G4TUR3"/>
<dbReference type="Gene3D" id="3.90.1720.10">
    <property type="entry name" value="endopeptidase domain like (from Nostoc punctiforme)"/>
    <property type="match status" value="1"/>
</dbReference>
<keyword evidence="5" id="KW-1133">Transmembrane helix</keyword>